<organism evidence="1 2">
    <name type="scientific">Polymorphospora rubra</name>
    <dbReference type="NCBI Taxonomy" id="338584"/>
    <lineage>
        <taxon>Bacteria</taxon>
        <taxon>Bacillati</taxon>
        <taxon>Actinomycetota</taxon>
        <taxon>Actinomycetes</taxon>
        <taxon>Micromonosporales</taxon>
        <taxon>Micromonosporaceae</taxon>
        <taxon>Polymorphospora</taxon>
    </lineage>
</organism>
<accession>A0A810MVY0</accession>
<dbReference type="KEGG" id="pry:Prubr_17310"/>
<gene>
    <name evidence="1" type="ORF">Prubr_17310</name>
</gene>
<protein>
    <submittedName>
        <fullName evidence="1">Uncharacterized protein</fullName>
    </submittedName>
</protein>
<evidence type="ECO:0000313" key="2">
    <source>
        <dbReference type="Proteomes" id="UP000680866"/>
    </source>
</evidence>
<reference evidence="1" key="1">
    <citation type="submission" date="2020-08" db="EMBL/GenBank/DDBJ databases">
        <title>Whole genome shotgun sequence of Polymorphospora rubra NBRC 101157.</title>
        <authorList>
            <person name="Komaki H."/>
            <person name="Tamura T."/>
        </authorList>
    </citation>
    <scope>NUCLEOTIDE SEQUENCE</scope>
    <source>
        <strain evidence="1">NBRC 101157</strain>
    </source>
</reference>
<keyword evidence="2" id="KW-1185">Reference proteome</keyword>
<proteinExistence type="predicted"/>
<dbReference type="RefSeq" id="WP_212823429.1">
    <property type="nucleotide sequence ID" value="NZ_AP023359.1"/>
</dbReference>
<sequence>MSTDSGWNDYLSTETPAVDVTPVVPTVEPVAVPEPAATIVQSELTSATSDQQWSDWHADSSASWADSAQSYVDYAQQSAAQGYFDAADSAMDTAANHASIAGANLDTSIDYQAAANTHVETAAAELAPYDAGPAAE</sequence>
<dbReference type="EMBL" id="AP023359">
    <property type="protein sequence ID" value="BCJ64710.1"/>
    <property type="molecule type" value="Genomic_DNA"/>
</dbReference>
<evidence type="ECO:0000313" key="1">
    <source>
        <dbReference type="EMBL" id="BCJ64710.1"/>
    </source>
</evidence>
<name>A0A810MVY0_9ACTN</name>
<dbReference type="Proteomes" id="UP000680866">
    <property type="component" value="Chromosome"/>
</dbReference>
<dbReference type="AlphaFoldDB" id="A0A810MVY0"/>